<feature type="domain" description="C-type lectin" evidence="9">
    <location>
        <begin position="149"/>
        <end position="249"/>
    </location>
</feature>
<dbReference type="SUPFAM" id="SSF56436">
    <property type="entry name" value="C-type lectin-like"/>
    <property type="match status" value="1"/>
</dbReference>
<evidence type="ECO:0000256" key="2">
    <source>
        <dbReference type="ARBA" id="ARBA00022734"/>
    </source>
</evidence>
<feature type="compositionally biased region" description="Basic and acidic residues" evidence="7">
    <location>
        <begin position="52"/>
        <end position="64"/>
    </location>
</feature>
<proteinExistence type="predicted"/>
<dbReference type="Pfam" id="PF00059">
    <property type="entry name" value="Lectin_C"/>
    <property type="match status" value="1"/>
</dbReference>
<dbReference type="PROSITE" id="PS50041">
    <property type="entry name" value="C_TYPE_LECTIN_2"/>
    <property type="match status" value="1"/>
</dbReference>
<feature type="signal peptide" evidence="8">
    <location>
        <begin position="1"/>
        <end position="22"/>
    </location>
</feature>
<dbReference type="GO" id="GO:0005771">
    <property type="term" value="C:multivesicular body"/>
    <property type="evidence" value="ECO:0007669"/>
    <property type="project" value="TreeGrafter"/>
</dbReference>
<feature type="chain" id="PRO_5019239894" description="C-type lectin domain-containing protein" evidence="8">
    <location>
        <begin position="23"/>
        <end position="250"/>
    </location>
</feature>
<keyword evidence="5" id="KW-1015">Disulfide bond</keyword>
<feature type="compositionally biased region" description="Low complexity" evidence="7">
    <location>
        <begin position="70"/>
        <end position="81"/>
    </location>
</feature>
<evidence type="ECO:0000256" key="3">
    <source>
        <dbReference type="ARBA" id="ARBA00022837"/>
    </source>
</evidence>
<dbReference type="InterPro" id="IPR001304">
    <property type="entry name" value="C-type_lectin-like"/>
</dbReference>
<organism evidence="10 11">
    <name type="scientific">Gopherus agassizii</name>
    <name type="common">Agassiz's desert tortoise</name>
    <dbReference type="NCBI Taxonomy" id="38772"/>
    <lineage>
        <taxon>Eukaryota</taxon>
        <taxon>Metazoa</taxon>
        <taxon>Chordata</taxon>
        <taxon>Craniata</taxon>
        <taxon>Vertebrata</taxon>
        <taxon>Euteleostomi</taxon>
        <taxon>Archelosauria</taxon>
        <taxon>Testudinata</taxon>
        <taxon>Testudines</taxon>
        <taxon>Cryptodira</taxon>
        <taxon>Durocryptodira</taxon>
        <taxon>Testudinoidea</taxon>
        <taxon>Testudinidae</taxon>
        <taxon>Gopherus</taxon>
    </lineage>
</organism>
<reference evidence="10" key="3">
    <citation type="submission" date="2025-09" db="UniProtKB">
        <authorList>
            <consortium name="Ensembl"/>
        </authorList>
    </citation>
    <scope>IDENTIFICATION</scope>
</reference>
<dbReference type="AlphaFoldDB" id="A0A452HUV1"/>
<feature type="coiled-coil region" evidence="6">
    <location>
        <begin position="99"/>
        <end position="126"/>
    </location>
</feature>
<evidence type="ECO:0000256" key="6">
    <source>
        <dbReference type="SAM" id="Coils"/>
    </source>
</evidence>
<dbReference type="GO" id="GO:0030246">
    <property type="term" value="F:carbohydrate binding"/>
    <property type="evidence" value="ECO:0007669"/>
    <property type="project" value="UniProtKB-KW"/>
</dbReference>
<dbReference type="Ensembl" id="ENSGAGT00000021553.1">
    <property type="protein sequence ID" value="ENSGAGP00000018902.1"/>
    <property type="gene ID" value="ENSGAGG00000013998.1"/>
</dbReference>
<dbReference type="Proteomes" id="UP000291020">
    <property type="component" value="Unassembled WGS sequence"/>
</dbReference>
<dbReference type="Gene3D" id="3.10.100.10">
    <property type="entry name" value="Mannose-Binding Protein A, subunit A"/>
    <property type="match status" value="1"/>
</dbReference>
<evidence type="ECO:0000256" key="8">
    <source>
        <dbReference type="SAM" id="SignalP"/>
    </source>
</evidence>
<dbReference type="PROSITE" id="PS00615">
    <property type="entry name" value="C_TYPE_LECTIN_1"/>
    <property type="match status" value="1"/>
</dbReference>
<dbReference type="InterPro" id="IPR018378">
    <property type="entry name" value="C-type_lectin_CS"/>
</dbReference>
<keyword evidence="6" id="KW-0175">Coiled coil</keyword>
<dbReference type="FunFam" id="3.10.100.10:FF:000045">
    <property type="entry name" value="Pulmonary surfactant-associated protein D"/>
    <property type="match status" value="1"/>
</dbReference>
<dbReference type="InterPro" id="IPR016186">
    <property type="entry name" value="C-type_lectin-like/link_sf"/>
</dbReference>
<evidence type="ECO:0000313" key="11">
    <source>
        <dbReference type="Proteomes" id="UP000291020"/>
    </source>
</evidence>
<evidence type="ECO:0000259" key="9">
    <source>
        <dbReference type="PROSITE" id="PS50041"/>
    </source>
</evidence>
<name>A0A452HUV1_9SAUR</name>
<keyword evidence="3" id="KW-0106">Calcium</keyword>
<dbReference type="Pfam" id="PF01391">
    <property type="entry name" value="Collagen"/>
    <property type="match status" value="1"/>
</dbReference>
<keyword evidence="1 8" id="KW-0732">Signal</keyword>
<sequence>MLLLPIFNTFVLVLILATTSNSNPAQVVQKWDQNACTLVVCGPAQNGLPGSDGKDGANGEKGDPGLRGIPGLPGKDGSPGPKGDRGAEGPKGDCGGTECELLKTEISDLQEQLKTLKATVSKIQKAWIFINGNSASEKTFVANGAEGDFETSKATCSQAGGLIASPRNSAENSAIQQIVVRHNKAAYIGINDIQTEGSFKYLSGEAIGYSNWAAREPNNLGGIEDCVEVYSDGRWNDISCNEKQLIICEF</sequence>
<evidence type="ECO:0000256" key="7">
    <source>
        <dbReference type="SAM" id="MobiDB-lite"/>
    </source>
</evidence>
<dbReference type="PANTHER" id="PTHR24024:SF15">
    <property type="entry name" value="PULMONARY SURFACTANT-ASSOCIATED PROTEIN D"/>
    <property type="match status" value="1"/>
</dbReference>
<dbReference type="InterPro" id="IPR016187">
    <property type="entry name" value="CTDL_fold"/>
</dbReference>
<feature type="region of interest" description="Disordered" evidence="7">
    <location>
        <begin position="47"/>
        <end position="94"/>
    </location>
</feature>
<dbReference type="GO" id="GO:0005615">
    <property type="term" value="C:extracellular space"/>
    <property type="evidence" value="ECO:0007669"/>
    <property type="project" value="TreeGrafter"/>
</dbReference>
<dbReference type="Gene3D" id="1.20.5.360">
    <property type="entry name" value="SFTPD helical domain"/>
    <property type="match status" value="1"/>
</dbReference>
<dbReference type="SMART" id="SM00034">
    <property type="entry name" value="CLECT"/>
    <property type="match status" value="1"/>
</dbReference>
<feature type="compositionally biased region" description="Basic and acidic residues" evidence="7">
    <location>
        <begin position="82"/>
        <end position="91"/>
    </location>
</feature>
<dbReference type="InterPro" id="IPR051077">
    <property type="entry name" value="Ca-dependent_lectin"/>
</dbReference>
<keyword evidence="2" id="KW-0430">Lectin</keyword>
<evidence type="ECO:0000256" key="1">
    <source>
        <dbReference type="ARBA" id="ARBA00022729"/>
    </source>
</evidence>
<dbReference type="PANTHER" id="PTHR24024">
    <property type="entry name" value="PULMONARY SURFACTANT-ASSOCIATED PROTEIN A"/>
    <property type="match status" value="1"/>
</dbReference>
<keyword evidence="11" id="KW-1185">Reference proteome</keyword>
<accession>A0A452HUV1</accession>
<dbReference type="GO" id="GO:0005581">
    <property type="term" value="C:collagen trimer"/>
    <property type="evidence" value="ECO:0007669"/>
    <property type="project" value="UniProtKB-KW"/>
</dbReference>
<evidence type="ECO:0000256" key="5">
    <source>
        <dbReference type="ARBA" id="ARBA00023157"/>
    </source>
</evidence>
<evidence type="ECO:0000313" key="10">
    <source>
        <dbReference type="Ensembl" id="ENSGAGP00000018902.1"/>
    </source>
</evidence>
<protein>
    <recommendedName>
        <fullName evidence="9">C-type lectin domain-containing protein</fullName>
    </recommendedName>
</protein>
<evidence type="ECO:0000256" key="4">
    <source>
        <dbReference type="ARBA" id="ARBA00023119"/>
    </source>
</evidence>
<reference evidence="10" key="2">
    <citation type="submission" date="2025-08" db="UniProtKB">
        <authorList>
            <consortium name="Ensembl"/>
        </authorList>
    </citation>
    <scope>IDENTIFICATION</scope>
</reference>
<dbReference type="STRING" id="38772.ENSGAGP00000018902"/>
<keyword evidence="4" id="KW-0176">Collagen</keyword>
<reference evidence="11" key="1">
    <citation type="journal article" date="2017" name="PLoS ONE">
        <title>The Agassiz's desert tortoise genome provides a resource for the conservation of a threatened species.</title>
        <authorList>
            <person name="Tollis M."/>
            <person name="DeNardo D.F."/>
            <person name="Cornelius J.A."/>
            <person name="Dolby G.A."/>
            <person name="Edwards T."/>
            <person name="Henen B.T."/>
            <person name="Karl A.E."/>
            <person name="Murphy R.W."/>
            <person name="Kusumi K."/>
        </authorList>
    </citation>
    <scope>NUCLEOTIDE SEQUENCE [LARGE SCALE GENOMIC DNA]</scope>
</reference>
<dbReference type="InterPro" id="IPR008160">
    <property type="entry name" value="Collagen"/>
</dbReference>